<feature type="transmembrane region" description="Helical" evidence="8">
    <location>
        <begin position="352"/>
        <end position="374"/>
    </location>
</feature>
<dbReference type="EMBL" id="BOOP01000007">
    <property type="protein sequence ID" value="GII36896.1"/>
    <property type="molecule type" value="Genomic_DNA"/>
</dbReference>
<protein>
    <submittedName>
        <fullName evidence="10">Putative multi-drug efflux transporter</fullName>
    </submittedName>
</protein>
<dbReference type="GO" id="GO:0005886">
    <property type="term" value="C:plasma membrane"/>
    <property type="evidence" value="ECO:0007669"/>
    <property type="project" value="UniProtKB-SubCell"/>
</dbReference>
<feature type="transmembrane region" description="Helical" evidence="8">
    <location>
        <begin position="262"/>
        <end position="289"/>
    </location>
</feature>
<proteinExistence type="predicted"/>
<feature type="transmembrane region" description="Helical" evidence="8">
    <location>
        <begin position="327"/>
        <end position="346"/>
    </location>
</feature>
<feature type="transmembrane region" description="Helical" evidence="8">
    <location>
        <begin position="91"/>
        <end position="111"/>
    </location>
</feature>
<evidence type="ECO:0000256" key="1">
    <source>
        <dbReference type="ARBA" id="ARBA00004651"/>
    </source>
</evidence>
<dbReference type="SUPFAM" id="SSF103473">
    <property type="entry name" value="MFS general substrate transporter"/>
    <property type="match status" value="1"/>
</dbReference>
<dbReference type="InterPro" id="IPR050171">
    <property type="entry name" value="MFS_Transporters"/>
</dbReference>
<evidence type="ECO:0000256" key="8">
    <source>
        <dbReference type="SAM" id="Phobius"/>
    </source>
</evidence>
<keyword evidence="2" id="KW-0813">Transport</keyword>
<dbReference type="AlphaFoldDB" id="A0A8J3U285"/>
<sequence length="443" mass="43886">MPAVSPADKRDVSTQRPHTAAASTGSAAAAGGKTTVGEVAGGGSGSPGRARASHGTAFWFAAGAFATQMGFGTAPTPLWPLYEARDGFGPTTVTVAFALLVVGASAGFLGLGHLSDVHGRRRVIASALSVAIASAVVLIAWPSLPGLLVGRVLTGVGIGLMASTATTYIADLYSRSHPGRSASGVPGIVTTAANLGGLALGPLIAGIIAEWAPVPLVATQAAFGAVMAVFLVLVLLSPETVDSGSAARERPARFALRPAGAGMFTGASGMAFVAFAALGLFSSLGAVMIRGQLGIASPLVSGVAGFISFGSAAVGQLTMGRAAVRRLLGVGIILFPVGLALVAVSLSHPALWLYLIASAAAGAGSGLLFKASVGQVASVAVPESRAGVLAVFFVIAYIGMGVPVILFSLATQWAGIEPAIIGFAVLLSAGAAISVATVRRRLA</sequence>
<evidence type="ECO:0000259" key="9">
    <source>
        <dbReference type="PROSITE" id="PS50850"/>
    </source>
</evidence>
<feature type="transmembrane region" description="Helical" evidence="8">
    <location>
        <begin position="123"/>
        <end position="142"/>
    </location>
</feature>
<dbReference type="InterPro" id="IPR011701">
    <property type="entry name" value="MFS"/>
</dbReference>
<organism evidence="10 11">
    <name type="scientific">Planotetraspora phitsanulokensis</name>
    <dbReference type="NCBI Taxonomy" id="575192"/>
    <lineage>
        <taxon>Bacteria</taxon>
        <taxon>Bacillati</taxon>
        <taxon>Actinomycetota</taxon>
        <taxon>Actinomycetes</taxon>
        <taxon>Streptosporangiales</taxon>
        <taxon>Streptosporangiaceae</taxon>
        <taxon>Planotetraspora</taxon>
    </lineage>
</organism>
<feature type="transmembrane region" description="Helical" evidence="8">
    <location>
        <begin position="185"/>
        <end position="209"/>
    </location>
</feature>
<feature type="transmembrane region" description="Helical" evidence="8">
    <location>
        <begin position="148"/>
        <end position="173"/>
    </location>
</feature>
<dbReference type="Gene3D" id="1.20.1250.20">
    <property type="entry name" value="MFS general substrate transporter like domains"/>
    <property type="match status" value="1"/>
</dbReference>
<keyword evidence="11" id="KW-1185">Reference proteome</keyword>
<dbReference type="RefSeq" id="WP_239116548.1">
    <property type="nucleotide sequence ID" value="NZ_BAABHI010000018.1"/>
</dbReference>
<feature type="transmembrane region" description="Helical" evidence="8">
    <location>
        <begin position="419"/>
        <end position="438"/>
    </location>
</feature>
<dbReference type="Pfam" id="PF07690">
    <property type="entry name" value="MFS_1"/>
    <property type="match status" value="1"/>
</dbReference>
<feature type="domain" description="Major facilitator superfamily (MFS) profile" evidence="9">
    <location>
        <begin position="56"/>
        <end position="442"/>
    </location>
</feature>
<evidence type="ECO:0000256" key="7">
    <source>
        <dbReference type="SAM" id="MobiDB-lite"/>
    </source>
</evidence>
<evidence type="ECO:0000256" key="5">
    <source>
        <dbReference type="ARBA" id="ARBA00022989"/>
    </source>
</evidence>
<dbReference type="Proteomes" id="UP000622547">
    <property type="component" value="Unassembled WGS sequence"/>
</dbReference>
<feature type="region of interest" description="Disordered" evidence="7">
    <location>
        <begin position="1"/>
        <end position="48"/>
    </location>
</feature>
<reference evidence="10 11" key="1">
    <citation type="submission" date="2021-01" db="EMBL/GenBank/DDBJ databases">
        <title>Whole genome shotgun sequence of Planotetraspora phitsanulokensis NBRC 104273.</title>
        <authorList>
            <person name="Komaki H."/>
            <person name="Tamura T."/>
        </authorList>
    </citation>
    <scope>NUCLEOTIDE SEQUENCE [LARGE SCALE GENOMIC DNA]</scope>
    <source>
        <strain evidence="10 11">NBRC 104273</strain>
    </source>
</reference>
<dbReference type="PROSITE" id="PS50850">
    <property type="entry name" value="MFS"/>
    <property type="match status" value="1"/>
</dbReference>
<keyword evidence="4 8" id="KW-0812">Transmembrane</keyword>
<evidence type="ECO:0000256" key="4">
    <source>
        <dbReference type="ARBA" id="ARBA00022692"/>
    </source>
</evidence>
<feature type="transmembrane region" description="Helical" evidence="8">
    <location>
        <begin position="57"/>
        <end position="79"/>
    </location>
</feature>
<evidence type="ECO:0000256" key="6">
    <source>
        <dbReference type="ARBA" id="ARBA00023136"/>
    </source>
</evidence>
<dbReference type="InterPro" id="IPR020846">
    <property type="entry name" value="MFS_dom"/>
</dbReference>
<dbReference type="PANTHER" id="PTHR23517">
    <property type="entry name" value="RESISTANCE PROTEIN MDTM, PUTATIVE-RELATED-RELATED"/>
    <property type="match status" value="1"/>
</dbReference>
<feature type="transmembrane region" description="Helical" evidence="8">
    <location>
        <begin position="295"/>
        <end position="315"/>
    </location>
</feature>
<accession>A0A8J3U285</accession>
<name>A0A8J3U285_9ACTN</name>
<evidence type="ECO:0000256" key="3">
    <source>
        <dbReference type="ARBA" id="ARBA00022475"/>
    </source>
</evidence>
<feature type="compositionally biased region" description="Low complexity" evidence="7">
    <location>
        <begin position="19"/>
        <end position="38"/>
    </location>
</feature>
<dbReference type="GO" id="GO:0022857">
    <property type="term" value="F:transmembrane transporter activity"/>
    <property type="evidence" value="ECO:0007669"/>
    <property type="project" value="InterPro"/>
</dbReference>
<evidence type="ECO:0000256" key="2">
    <source>
        <dbReference type="ARBA" id="ARBA00022448"/>
    </source>
</evidence>
<comment type="subcellular location">
    <subcellularLocation>
        <location evidence="1">Cell membrane</location>
        <topology evidence="1">Multi-pass membrane protein</topology>
    </subcellularLocation>
</comment>
<keyword evidence="6 8" id="KW-0472">Membrane</keyword>
<feature type="transmembrane region" description="Helical" evidence="8">
    <location>
        <begin position="386"/>
        <end position="407"/>
    </location>
</feature>
<feature type="transmembrane region" description="Helical" evidence="8">
    <location>
        <begin position="221"/>
        <end position="241"/>
    </location>
</feature>
<keyword evidence="3" id="KW-1003">Cell membrane</keyword>
<evidence type="ECO:0000313" key="10">
    <source>
        <dbReference type="EMBL" id="GII36896.1"/>
    </source>
</evidence>
<dbReference type="PANTHER" id="PTHR23517:SF13">
    <property type="entry name" value="MAJOR FACILITATOR SUPERFAMILY MFS_1"/>
    <property type="match status" value="1"/>
</dbReference>
<gene>
    <name evidence="10" type="ORF">Pph01_18990</name>
</gene>
<evidence type="ECO:0000313" key="11">
    <source>
        <dbReference type="Proteomes" id="UP000622547"/>
    </source>
</evidence>
<dbReference type="InterPro" id="IPR036259">
    <property type="entry name" value="MFS_trans_sf"/>
</dbReference>
<comment type="caution">
    <text evidence="10">The sequence shown here is derived from an EMBL/GenBank/DDBJ whole genome shotgun (WGS) entry which is preliminary data.</text>
</comment>
<keyword evidence="5 8" id="KW-1133">Transmembrane helix</keyword>